<organism evidence="7 8">
    <name type="scientific">Habropoda laboriosa</name>
    <dbReference type="NCBI Taxonomy" id="597456"/>
    <lineage>
        <taxon>Eukaryota</taxon>
        <taxon>Metazoa</taxon>
        <taxon>Ecdysozoa</taxon>
        <taxon>Arthropoda</taxon>
        <taxon>Hexapoda</taxon>
        <taxon>Insecta</taxon>
        <taxon>Pterygota</taxon>
        <taxon>Neoptera</taxon>
        <taxon>Endopterygota</taxon>
        <taxon>Hymenoptera</taxon>
        <taxon>Apocrita</taxon>
        <taxon>Aculeata</taxon>
        <taxon>Apoidea</taxon>
        <taxon>Anthophila</taxon>
        <taxon>Apidae</taxon>
        <taxon>Habropoda</taxon>
    </lineage>
</organism>
<dbReference type="GO" id="GO:0016020">
    <property type="term" value="C:membrane"/>
    <property type="evidence" value="ECO:0007669"/>
    <property type="project" value="UniProtKB-SubCell"/>
</dbReference>
<evidence type="ECO:0000256" key="3">
    <source>
        <dbReference type="ARBA" id="ARBA00022692"/>
    </source>
</evidence>
<dbReference type="STRING" id="597456.A0A0L7R4G9"/>
<name>A0A0L7R4G9_9HYME</name>
<evidence type="ECO:0000256" key="5">
    <source>
        <dbReference type="ARBA" id="ARBA00023136"/>
    </source>
</evidence>
<dbReference type="OrthoDB" id="10055027at2759"/>
<keyword evidence="3 6" id="KW-0812">Transmembrane</keyword>
<dbReference type="GO" id="GO:0016567">
    <property type="term" value="P:protein ubiquitination"/>
    <property type="evidence" value="ECO:0007669"/>
    <property type="project" value="InterPro"/>
</dbReference>
<feature type="transmembrane region" description="Helical" evidence="6">
    <location>
        <begin position="6"/>
        <end position="23"/>
    </location>
</feature>
<dbReference type="AlphaFoldDB" id="A0A0L7R4G9"/>
<dbReference type="Pfam" id="PF10272">
    <property type="entry name" value="Tmpp129"/>
    <property type="match status" value="1"/>
</dbReference>
<keyword evidence="4 6" id="KW-1133">Transmembrane helix</keyword>
<dbReference type="GO" id="GO:0005783">
    <property type="term" value="C:endoplasmic reticulum"/>
    <property type="evidence" value="ECO:0007669"/>
    <property type="project" value="TreeGrafter"/>
</dbReference>
<dbReference type="Proteomes" id="UP000053825">
    <property type="component" value="Unassembled WGS sequence"/>
</dbReference>
<gene>
    <name evidence="7" type="ORF">WH47_10242</name>
</gene>
<evidence type="ECO:0000256" key="4">
    <source>
        <dbReference type="ARBA" id="ARBA00022989"/>
    </source>
</evidence>
<evidence type="ECO:0000256" key="2">
    <source>
        <dbReference type="ARBA" id="ARBA00007332"/>
    </source>
</evidence>
<feature type="transmembrane region" description="Helical" evidence="6">
    <location>
        <begin position="98"/>
        <end position="117"/>
    </location>
</feature>
<keyword evidence="5 6" id="KW-0472">Membrane</keyword>
<keyword evidence="8" id="KW-1185">Reference proteome</keyword>
<dbReference type="PANTHER" id="PTHR31322">
    <property type="entry name" value="E3 UBIQUITIN-PROTEIN LIGASE TM129"/>
    <property type="match status" value="1"/>
</dbReference>
<evidence type="ECO:0000313" key="7">
    <source>
        <dbReference type="EMBL" id="KOC65780.1"/>
    </source>
</evidence>
<evidence type="ECO:0000256" key="1">
    <source>
        <dbReference type="ARBA" id="ARBA00004141"/>
    </source>
</evidence>
<dbReference type="InterPro" id="IPR018801">
    <property type="entry name" value="TM129"/>
</dbReference>
<comment type="subcellular location">
    <subcellularLocation>
        <location evidence="1">Membrane</location>
        <topology evidence="1">Multi-pass membrane protein</topology>
    </subcellularLocation>
</comment>
<dbReference type="GO" id="GO:0061630">
    <property type="term" value="F:ubiquitin protein ligase activity"/>
    <property type="evidence" value="ECO:0007669"/>
    <property type="project" value="InterPro"/>
</dbReference>
<protein>
    <submittedName>
        <fullName evidence="7">Transmembrane protein 129</fullName>
    </submittedName>
</protein>
<dbReference type="PANTHER" id="PTHR31322:SF2">
    <property type="entry name" value="E3 UBIQUITIN-PROTEIN LIGASE TM129"/>
    <property type="match status" value="1"/>
</dbReference>
<dbReference type="EMBL" id="KQ414657">
    <property type="protein sequence ID" value="KOC65780.1"/>
    <property type="molecule type" value="Genomic_DNA"/>
</dbReference>
<evidence type="ECO:0000256" key="6">
    <source>
        <dbReference type="SAM" id="Phobius"/>
    </source>
</evidence>
<sequence>MSAFFFYTLFYILISGCIVYPPIEFVSAGLTIKDIFSNWLGSENEFFIQYHIRRSALTLFIHSMLPFVFLFSFFSLGYTFGLILFGHLDAIEVLLGHANLWIIFITCTVLLPSYTSYKILTWSMNNWNKHPIAQNIAVYCNSTNNNSNRISWTTVASDINIEYRRIDKTIITTNSIICIIATDNWIIKVLPYKIMIAHQNDAILIVNRSDTHEMSPMTRGEVQFINIEVKSTRIGSQPFDIRLNALDFKNLQDKISRPITILQNITFHKTLLEKFIDSFKEQVQENPYYEYTEEVSQCIGCMQALSNVKLYKLCSNDIGNGNPADCMVCSCRPMWCIDCMAKWFASRQDEAAPETWLSSKCTCPGCRAQFCILDVCLIQPM</sequence>
<proteinExistence type="inferred from homology"/>
<accession>A0A0L7R4G9</accession>
<evidence type="ECO:0000313" key="8">
    <source>
        <dbReference type="Proteomes" id="UP000053825"/>
    </source>
</evidence>
<reference evidence="7 8" key="1">
    <citation type="submission" date="2015-07" db="EMBL/GenBank/DDBJ databases">
        <title>The genome of Habropoda laboriosa.</title>
        <authorList>
            <person name="Pan H."/>
            <person name="Kapheim K."/>
        </authorList>
    </citation>
    <scope>NUCLEOTIDE SEQUENCE [LARGE SCALE GENOMIC DNA]</scope>
    <source>
        <strain evidence="7">0110345459</strain>
    </source>
</reference>
<comment type="similarity">
    <text evidence="2">Belongs to the TMEM129 family.</text>
</comment>
<feature type="transmembrane region" description="Helical" evidence="6">
    <location>
        <begin position="59"/>
        <end position="86"/>
    </location>
</feature>